<dbReference type="EMBL" id="OCYS01000090">
    <property type="protein sequence ID" value="SON88236.1"/>
    <property type="molecule type" value="Genomic_DNA"/>
</dbReference>
<feature type="region of interest" description="Disordered" evidence="1">
    <location>
        <begin position="1"/>
        <end position="50"/>
    </location>
</feature>
<proteinExistence type="predicted"/>
<evidence type="ECO:0000313" key="3">
    <source>
        <dbReference type="EMBL" id="SON88236.1"/>
    </source>
</evidence>
<protein>
    <submittedName>
        <fullName evidence="3">Uncharacterized protein</fullName>
    </submittedName>
</protein>
<dbReference type="EMBL" id="OCYT01000093">
    <property type="protein sequence ID" value="SON80931.1"/>
    <property type="molecule type" value="Genomic_DNA"/>
</dbReference>
<accession>A0AB38DZF7</accession>
<gene>
    <name evidence="2" type="ORF">XAP6984_380038</name>
    <name evidence="3" type="ORF">XAP7430_360041</name>
</gene>
<name>A0AB38DZF7_XANCH</name>
<dbReference type="Proteomes" id="UP000234181">
    <property type="component" value="Unassembled WGS sequence"/>
</dbReference>
<evidence type="ECO:0000313" key="4">
    <source>
        <dbReference type="Proteomes" id="UP000234166"/>
    </source>
</evidence>
<evidence type="ECO:0000256" key="1">
    <source>
        <dbReference type="SAM" id="MobiDB-lite"/>
    </source>
</evidence>
<dbReference type="AlphaFoldDB" id="A0AB38DZF7"/>
<evidence type="ECO:0000313" key="2">
    <source>
        <dbReference type="EMBL" id="SON80931.1"/>
    </source>
</evidence>
<sequence length="256" mass="26972">MHPVAMTTAVRRGARQGQEERAAESDAGPCARVHDPHANPQLAQALPRRPVREAPLRPARGAFAHGAQPQEQAAGLRVAHLVHDAAETAAQGAGFAFASGLAQFYVYGGQSGFAVDPSYNERVASEGAKTMLGAAAAYGGFKAIESLASWYIRAQTPRQKALRARELGATEACLDAAVEMVTTPDDDNPGPAMNEGERIALAKDLLHLMTVERSRLPPELWNAAGGVGDDAHRLVTQLLQAARARAAEQASPSSAD</sequence>
<evidence type="ECO:0000313" key="5">
    <source>
        <dbReference type="Proteomes" id="UP000234181"/>
    </source>
</evidence>
<dbReference type="Proteomes" id="UP000234166">
    <property type="component" value="Unassembled WGS sequence"/>
</dbReference>
<keyword evidence="5" id="KW-1185">Reference proteome</keyword>
<comment type="caution">
    <text evidence="3">The sequence shown here is derived from an EMBL/GenBank/DDBJ whole genome shotgun (WGS) entry which is preliminary data.</text>
</comment>
<reference evidence="4 5" key="1">
    <citation type="submission" date="2017-10" db="EMBL/GenBank/DDBJ databases">
        <authorList>
            <person name="Regsiter A."/>
            <person name="William W."/>
        </authorList>
    </citation>
    <scope>NUCLEOTIDE SEQUENCE [LARGE SCALE GENOMIC DNA]</scope>
    <source>
        <strain evidence="2 5">CFBP6984</strain>
        <strain evidence="3 4">CFBP7430</strain>
    </source>
</reference>
<dbReference type="NCBIfam" id="NF041409">
    <property type="entry name" value="XopAV"/>
    <property type="match status" value="1"/>
</dbReference>
<organism evidence="3 4">
    <name type="scientific">Xanthomonas campestris pv. phaseoli</name>
    <dbReference type="NCBI Taxonomy" id="317013"/>
    <lineage>
        <taxon>Bacteria</taxon>
        <taxon>Pseudomonadati</taxon>
        <taxon>Pseudomonadota</taxon>
        <taxon>Gammaproteobacteria</taxon>
        <taxon>Lysobacterales</taxon>
        <taxon>Lysobacteraceae</taxon>
        <taxon>Xanthomonas</taxon>
    </lineage>
</organism>